<gene>
    <name evidence="9" type="ORF">GQ55_3G001200</name>
</gene>
<evidence type="ECO:0000256" key="6">
    <source>
        <dbReference type="ARBA" id="ARBA00022918"/>
    </source>
</evidence>
<evidence type="ECO:0000256" key="4">
    <source>
        <dbReference type="ARBA" id="ARBA00022759"/>
    </source>
</evidence>
<sequence>MPDFTQPFYIETDASALGIGAVLMQSGHPLAFISKPLGPKTLGLSTYEKEYLAILMAVEQRRSYLQLSEFLIYTDQKSLIHLTNQRLNTQWQQKVYTKLLGLQYKTIYKAGAENRVADALPHRAHPDAQLLAISSCAPDWTSAIVEGYSTDSQALDLNAKLVVAPDAVPNFPLMNGVLRFKGRIWLGINQTLQLQVMSALHNSPVGGHPGIPVTSRRLKQLFAWKGMKIDVQKLVSSCQICQ</sequence>
<evidence type="ECO:0000256" key="2">
    <source>
        <dbReference type="ARBA" id="ARBA00022695"/>
    </source>
</evidence>
<keyword evidence="2" id="KW-0548">Nucleotidyltransferase</keyword>
<dbReference type="SUPFAM" id="SSF56672">
    <property type="entry name" value="DNA/RNA polymerases"/>
    <property type="match status" value="1"/>
</dbReference>
<dbReference type="InterPro" id="IPR043502">
    <property type="entry name" value="DNA/RNA_pol_sf"/>
</dbReference>
<dbReference type="PANTHER" id="PTHR37984">
    <property type="entry name" value="PROTEIN CBG26694"/>
    <property type="match status" value="1"/>
</dbReference>
<dbReference type="Gene3D" id="3.10.20.370">
    <property type="match status" value="1"/>
</dbReference>
<dbReference type="Gene3D" id="1.10.340.70">
    <property type="match status" value="1"/>
</dbReference>
<dbReference type="InterPro" id="IPR041588">
    <property type="entry name" value="Integrase_H2C2"/>
</dbReference>
<dbReference type="EMBL" id="CM009751">
    <property type="protein sequence ID" value="PUZ62637.1"/>
    <property type="molecule type" value="Genomic_DNA"/>
</dbReference>
<name>A0A2T7E484_9POAL</name>
<reference evidence="9 10" key="1">
    <citation type="submission" date="2018-04" db="EMBL/GenBank/DDBJ databases">
        <title>WGS assembly of Panicum hallii var. hallii HAL2.</title>
        <authorList>
            <person name="Lovell J."/>
            <person name="Jenkins J."/>
            <person name="Lowry D."/>
            <person name="Mamidi S."/>
            <person name="Sreedasyam A."/>
            <person name="Weng X."/>
            <person name="Barry K."/>
            <person name="Bonette J."/>
            <person name="Campitelli B."/>
            <person name="Daum C."/>
            <person name="Gordon S."/>
            <person name="Gould B."/>
            <person name="Lipzen A."/>
            <person name="MacQueen A."/>
            <person name="Palacio-Mejia J."/>
            <person name="Plott C."/>
            <person name="Shakirov E."/>
            <person name="Shu S."/>
            <person name="Yoshinaga Y."/>
            <person name="Zane M."/>
            <person name="Rokhsar D."/>
            <person name="Grimwood J."/>
            <person name="Schmutz J."/>
            <person name="Juenger T."/>
        </authorList>
    </citation>
    <scope>NUCLEOTIDE SEQUENCE [LARGE SCALE GENOMIC DNA]</scope>
    <source>
        <strain evidence="10">cv. HAL2</strain>
    </source>
</reference>
<evidence type="ECO:0000313" key="10">
    <source>
        <dbReference type="Proteomes" id="UP000244336"/>
    </source>
</evidence>
<evidence type="ECO:0000256" key="3">
    <source>
        <dbReference type="ARBA" id="ARBA00022722"/>
    </source>
</evidence>
<keyword evidence="6" id="KW-0695">RNA-directed DNA polymerase</keyword>
<dbReference type="Pfam" id="PF17921">
    <property type="entry name" value="Integrase_H2C2"/>
    <property type="match status" value="1"/>
</dbReference>
<dbReference type="AlphaFoldDB" id="A0A2T7E484"/>
<dbReference type="OrthoDB" id="694516at2759"/>
<dbReference type="InterPro" id="IPR050951">
    <property type="entry name" value="Retrovirus_Pol_polyprotein"/>
</dbReference>
<keyword evidence="4" id="KW-0255">Endonuclease</keyword>
<dbReference type="InterPro" id="IPR041373">
    <property type="entry name" value="RT_RNaseH"/>
</dbReference>
<dbReference type="Proteomes" id="UP000244336">
    <property type="component" value="Chromosome 3"/>
</dbReference>
<keyword evidence="5" id="KW-0378">Hydrolase</keyword>
<evidence type="ECO:0000259" key="8">
    <source>
        <dbReference type="Pfam" id="PF17921"/>
    </source>
</evidence>
<protein>
    <recommendedName>
        <fullName evidence="11">Reverse transcriptase RNase H-like domain-containing protein</fullName>
    </recommendedName>
</protein>
<feature type="domain" description="Integrase zinc-binding" evidence="8">
    <location>
        <begin position="188"/>
        <end position="242"/>
    </location>
</feature>
<feature type="domain" description="Reverse transcriptase RNase H-like" evidence="7">
    <location>
        <begin position="3"/>
        <end position="99"/>
    </location>
</feature>
<accession>A0A2T7E484</accession>
<keyword evidence="3" id="KW-0540">Nuclease</keyword>
<dbReference type="Gramene" id="PUZ62637">
    <property type="protein sequence ID" value="PUZ62637"/>
    <property type="gene ID" value="GQ55_3G001200"/>
</dbReference>
<dbReference type="Pfam" id="PF17917">
    <property type="entry name" value="RT_RNaseH"/>
    <property type="match status" value="1"/>
</dbReference>
<keyword evidence="1" id="KW-0808">Transferase</keyword>
<dbReference type="STRING" id="1504633.A0A2T7E484"/>
<organism evidence="9 10">
    <name type="scientific">Panicum hallii var. hallii</name>
    <dbReference type="NCBI Taxonomy" id="1504633"/>
    <lineage>
        <taxon>Eukaryota</taxon>
        <taxon>Viridiplantae</taxon>
        <taxon>Streptophyta</taxon>
        <taxon>Embryophyta</taxon>
        <taxon>Tracheophyta</taxon>
        <taxon>Spermatophyta</taxon>
        <taxon>Magnoliopsida</taxon>
        <taxon>Liliopsida</taxon>
        <taxon>Poales</taxon>
        <taxon>Poaceae</taxon>
        <taxon>PACMAD clade</taxon>
        <taxon>Panicoideae</taxon>
        <taxon>Panicodae</taxon>
        <taxon>Paniceae</taxon>
        <taxon>Panicinae</taxon>
        <taxon>Panicum</taxon>
        <taxon>Panicum sect. Panicum</taxon>
    </lineage>
</organism>
<evidence type="ECO:0000256" key="5">
    <source>
        <dbReference type="ARBA" id="ARBA00022801"/>
    </source>
</evidence>
<dbReference type="CDD" id="cd09274">
    <property type="entry name" value="RNase_HI_RT_Ty3"/>
    <property type="match status" value="1"/>
</dbReference>
<evidence type="ECO:0008006" key="11">
    <source>
        <dbReference type="Google" id="ProtNLM"/>
    </source>
</evidence>
<keyword evidence="10" id="KW-1185">Reference proteome</keyword>
<dbReference type="GO" id="GO:0004519">
    <property type="term" value="F:endonuclease activity"/>
    <property type="evidence" value="ECO:0007669"/>
    <property type="project" value="UniProtKB-KW"/>
</dbReference>
<evidence type="ECO:0000256" key="1">
    <source>
        <dbReference type="ARBA" id="ARBA00022679"/>
    </source>
</evidence>
<proteinExistence type="predicted"/>
<evidence type="ECO:0000313" key="9">
    <source>
        <dbReference type="EMBL" id="PUZ62637.1"/>
    </source>
</evidence>
<dbReference type="GO" id="GO:0003964">
    <property type="term" value="F:RNA-directed DNA polymerase activity"/>
    <property type="evidence" value="ECO:0007669"/>
    <property type="project" value="UniProtKB-KW"/>
</dbReference>
<evidence type="ECO:0000259" key="7">
    <source>
        <dbReference type="Pfam" id="PF17917"/>
    </source>
</evidence>
<dbReference type="GO" id="GO:0016787">
    <property type="term" value="F:hydrolase activity"/>
    <property type="evidence" value="ECO:0007669"/>
    <property type="project" value="UniProtKB-KW"/>
</dbReference>
<dbReference type="PANTHER" id="PTHR37984:SF5">
    <property type="entry name" value="PROTEIN NYNRIN-LIKE"/>
    <property type="match status" value="1"/>
</dbReference>